<dbReference type="EMBL" id="CP048649">
    <property type="protein sequence ID" value="QIB68033.1"/>
    <property type="molecule type" value="Genomic_DNA"/>
</dbReference>
<dbReference type="AlphaFoldDB" id="A0A858BQE8"/>
<sequence>MNKRNRKRLIYVGIVLGILLLIGASIFHVYSLQREYKSIVAQNKALQGKKQDLTEELSNVNNPEYIEQQARQQLRMVKPGEVLYVLPPQGETGSTIVPQTNNDLLPAGEAAD</sequence>
<dbReference type="KEGG" id="abut:Ami103574_01340"/>
<feature type="region of interest" description="Disordered" evidence="1">
    <location>
        <begin position="91"/>
        <end position="112"/>
    </location>
</feature>
<proteinExistence type="predicted"/>
<accession>A0A858BQE8</accession>
<feature type="transmembrane region" description="Helical" evidence="2">
    <location>
        <begin position="9"/>
        <end position="30"/>
    </location>
</feature>
<feature type="compositionally biased region" description="Polar residues" evidence="1">
    <location>
        <begin position="91"/>
        <end position="103"/>
    </location>
</feature>
<dbReference type="InterPro" id="IPR007060">
    <property type="entry name" value="FtsL/DivIC"/>
</dbReference>
<evidence type="ECO:0000313" key="4">
    <source>
        <dbReference type="Proteomes" id="UP000466848"/>
    </source>
</evidence>
<keyword evidence="2" id="KW-0812">Transmembrane</keyword>
<keyword evidence="2" id="KW-0472">Membrane</keyword>
<reference evidence="3 4" key="1">
    <citation type="submission" date="2020-02" db="EMBL/GenBank/DDBJ databases">
        <authorList>
            <person name="Kim Y.B."/>
            <person name="Roh S.W."/>
        </authorList>
    </citation>
    <scope>NUCLEOTIDE SEQUENCE [LARGE SCALE GENOMIC DNA]</scope>
    <source>
        <strain evidence="3 4">DSM 103574</strain>
    </source>
</reference>
<evidence type="ECO:0000256" key="1">
    <source>
        <dbReference type="SAM" id="MobiDB-lite"/>
    </source>
</evidence>
<dbReference type="Proteomes" id="UP000466848">
    <property type="component" value="Chromosome"/>
</dbReference>
<name>A0A858BQE8_9FIRM</name>
<keyword evidence="4" id="KW-1185">Reference proteome</keyword>
<gene>
    <name evidence="3" type="ORF">Ami103574_01340</name>
</gene>
<keyword evidence="2" id="KW-1133">Transmembrane helix</keyword>
<protein>
    <submittedName>
        <fullName evidence="3">Septum formation initiator family protein</fullName>
    </submittedName>
</protein>
<evidence type="ECO:0000256" key="2">
    <source>
        <dbReference type="SAM" id="Phobius"/>
    </source>
</evidence>
<evidence type="ECO:0000313" key="3">
    <source>
        <dbReference type="EMBL" id="QIB68033.1"/>
    </source>
</evidence>
<dbReference type="Pfam" id="PF04977">
    <property type="entry name" value="DivIC"/>
    <property type="match status" value="1"/>
</dbReference>
<dbReference type="RefSeq" id="WP_163064953.1">
    <property type="nucleotide sequence ID" value="NZ_CP048649.1"/>
</dbReference>
<organism evidence="3 4">
    <name type="scientific">Aminipila butyrica</name>
    <dbReference type="NCBI Taxonomy" id="433296"/>
    <lineage>
        <taxon>Bacteria</taxon>
        <taxon>Bacillati</taxon>
        <taxon>Bacillota</taxon>
        <taxon>Clostridia</taxon>
        <taxon>Peptostreptococcales</taxon>
        <taxon>Anaerovoracaceae</taxon>
        <taxon>Aminipila</taxon>
    </lineage>
</organism>